<keyword evidence="2" id="KW-0963">Cytoplasm</keyword>
<dbReference type="GO" id="GO:0030036">
    <property type="term" value="P:actin cytoskeleton organization"/>
    <property type="evidence" value="ECO:0007669"/>
    <property type="project" value="TreeGrafter"/>
</dbReference>
<dbReference type="InterPro" id="IPR000299">
    <property type="entry name" value="FERM_domain"/>
</dbReference>
<dbReference type="Gene3D" id="1.20.80.10">
    <property type="match status" value="1"/>
</dbReference>
<dbReference type="SUPFAM" id="SSF54236">
    <property type="entry name" value="Ubiquitin-like"/>
    <property type="match status" value="1"/>
</dbReference>
<dbReference type="CDD" id="cd10569">
    <property type="entry name" value="FERM_C_Talin"/>
    <property type="match status" value="1"/>
</dbReference>
<dbReference type="Gene3D" id="1.20.1410.10">
    <property type="entry name" value="I/LWEQ domain"/>
    <property type="match status" value="1"/>
</dbReference>
<feature type="domain" description="I/LWEQ" evidence="5">
    <location>
        <begin position="1009"/>
        <end position="1248"/>
    </location>
</feature>
<dbReference type="eggNOG" id="KOG4261">
    <property type="taxonomic scope" value="Eukaryota"/>
</dbReference>
<evidence type="ECO:0000259" key="5">
    <source>
        <dbReference type="PROSITE" id="PS50945"/>
    </source>
</evidence>
<evidence type="ECO:0000256" key="1">
    <source>
        <dbReference type="ARBA" id="ARBA00004496"/>
    </source>
</evidence>
<dbReference type="FunFam" id="1.20.1410.10:FF:000001">
    <property type="entry name" value="Talin 2"/>
    <property type="match status" value="1"/>
</dbReference>
<dbReference type="InterPro" id="IPR014352">
    <property type="entry name" value="FERM/acyl-CoA-bd_prot_sf"/>
</dbReference>
<feature type="domain" description="FERM" evidence="4">
    <location>
        <begin position="1"/>
        <end position="273"/>
    </location>
</feature>
<evidence type="ECO:0000256" key="2">
    <source>
        <dbReference type="ARBA" id="ARBA00022490"/>
    </source>
</evidence>
<dbReference type="GO" id="GO:0005925">
    <property type="term" value="C:focal adhesion"/>
    <property type="evidence" value="ECO:0007669"/>
    <property type="project" value="InterPro"/>
</dbReference>
<dbReference type="PANTHER" id="PTHR19981">
    <property type="entry name" value="TALIN"/>
    <property type="match status" value="1"/>
</dbReference>
<dbReference type="InterPro" id="IPR002404">
    <property type="entry name" value="IRS_PTB"/>
</dbReference>
<dbReference type="PROSITE" id="PS50945">
    <property type="entry name" value="I_LWEQ"/>
    <property type="match status" value="1"/>
</dbReference>
<dbReference type="Pfam" id="PF09141">
    <property type="entry name" value="Talin_middle"/>
    <property type="match status" value="1"/>
</dbReference>
<dbReference type="GO" id="GO:0098609">
    <property type="term" value="P:cell-cell adhesion"/>
    <property type="evidence" value="ECO:0007669"/>
    <property type="project" value="TreeGrafter"/>
</dbReference>
<dbReference type="InterPro" id="IPR019748">
    <property type="entry name" value="FERM_central"/>
</dbReference>
<dbReference type="PROSITE" id="PS00661">
    <property type="entry name" value="FERM_2"/>
    <property type="match status" value="1"/>
</dbReference>
<dbReference type="InterPro" id="IPR054060">
    <property type="entry name" value="TLN1-like_RS"/>
</dbReference>
<dbReference type="InterPro" id="IPR035963">
    <property type="entry name" value="FERM_2"/>
</dbReference>
<dbReference type="GO" id="GO:0048731">
    <property type="term" value="P:system development"/>
    <property type="evidence" value="ECO:0007669"/>
    <property type="project" value="UniProtKB-ARBA"/>
</dbReference>
<dbReference type="Gene3D" id="1.20.1420.10">
    <property type="entry name" value="Talin, central domain"/>
    <property type="match status" value="3"/>
</dbReference>
<dbReference type="Gene3D" id="3.10.20.90">
    <property type="entry name" value="Phosphatidylinositol 3-kinase Catalytic Subunit, Chain A, domain 1"/>
    <property type="match status" value="1"/>
</dbReference>
<reference evidence="6" key="2">
    <citation type="submission" date="2015-06" db="UniProtKB">
        <authorList>
            <consortium name="EnsemblMetazoa"/>
        </authorList>
    </citation>
    <scope>IDENTIFICATION</scope>
</reference>
<proteinExistence type="predicted"/>
<dbReference type="GO" id="GO:0005886">
    <property type="term" value="C:plasma membrane"/>
    <property type="evidence" value="ECO:0007669"/>
    <property type="project" value="TreeGrafter"/>
</dbReference>
<dbReference type="InterPro" id="IPR015224">
    <property type="entry name" value="Talin_cent"/>
</dbReference>
<dbReference type="GO" id="GO:0009887">
    <property type="term" value="P:animal organ morphogenesis"/>
    <property type="evidence" value="ECO:0007669"/>
    <property type="project" value="UniProtKB-ARBA"/>
</dbReference>
<dbReference type="GO" id="GO:0005178">
    <property type="term" value="F:integrin binding"/>
    <property type="evidence" value="ECO:0007669"/>
    <property type="project" value="TreeGrafter"/>
</dbReference>
<dbReference type="SUPFAM" id="SSF109880">
    <property type="entry name" value="A middle domain of Talin 1"/>
    <property type="match status" value="1"/>
</dbReference>
<dbReference type="Pfam" id="PF21865">
    <property type="entry name" value="TLN1-like_RS"/>
    <property type="match status" value="1"/>
</dbReference>
<evidence type="ECO:0008006" key="8">
    <source>
        <dbReference type="Google" id="ProtNLM"/>
    </source>
</evidence>
<dbReference type="FunFam" id="2.30.29.30:FF:000028">
    <property type="entry name" value="Talin 2"/>
    <property type="match status" value="1"/>
</dbReference>
<dbReference type="CDD" id="cd14473">
    <property type="entry name" value="FERM_B-lobe"/>
    <property type="match status" value="1"/>
</dbReference>
<dbReference type="InterPro" id="IPR019747">
    <property type="entry name" value="FERM_CS"/>
</dbReference>
<sequence length="1271" mass="137752">MSVENQENKRKIRVRMLDGSVKTVLVDDSQNVANLMVVICTKIGITNHDEYSLVREPPEDKKNANYSTVNRVLVKMKLYSFDENFSSPIKILTKEIRLIAVEEACKFAGIQCQIQFGDHVEGKHRPGFLDLKEFVPKDYVKIKGIEKKIFQQHMKHAGLTELESKGKYVQLARSLKTYGVTFFLVKEKMNRKNKLVPRLLGVTKDSVLRLDEKTKEILKSWPLTTVKRWAASPNSFTLDFGDYADSYYSVQTSEGEQISQLIAGYIDIILKRKKAKDHFGIEGDEGSTMVEDSVSPYKATVLQYSTLSKGAQPEMSNIALPAILRAGTNGSQAIVTKEIPPASLTSVKGTAHVGHSAPSDTGPKVPHIYTNGTPSPQRALITTTETCRITIARVEKDLDEPTDAPYFQTSDSISLQSKRDQLDVKRSAVSSQLSAMNAATAKIVSLTSVPEDEIDASALDAALSTIATSLPEMSKDVKLIASLMDDDTKGDGLIEAAKNLCNAFSDLLKAAEPGTKVSRQTLITAANRVETASYSVLSTINEEYEGYDKETSEILLSVAGRCSEAQGSVDTILDATERLFTSSSDPPEIIRQAKVLAHATIQLIVDIKSNAKNQEGDIQRRLLAAAKALAEASTRLMKAAKGCATNPEDSVSQSALRKAAEDLRIAATSSVLSEKVINRCEISPSRYPNQAWNNAVSTVSGIIGDLDTTIMFATAGTLNPESESDNFATHKQTILTSAKALVEDTKSLVLGAVSDQEQLVNAAQNAVTTIVHLSETIKLDAASLGSSNSEAQVLLLNAIKDVTAALGDLIHATKAASGKDNEDPAMVQLKESAKVMINNVTSLLKTVKIVEDEHQRGTRALESTIEAIDQEIKVLDSGDPPSKKGSPDDLLRVHKPVTLATAKAVAAGNSGKQDDVIVAANMGRKAIFDLLVTTKQCAYSADSPEMTRRVLDTGRSCALKYQSLLELVHQCIQRPSGASSEEKQLLIEKSRNIASSVTEIVSCVETLKGDWVDPNDPTVIAETELLGAASSIDAAAKKLASLQPRRTSIKLPDEDLNFDEMILEAAKSITTATSALVRAASAAQRELVTTGKVARRPISTSVDGQWSEGLISAARHVAAATHSLVEAANALVQGHASEERLISSAKQVASSTAQLLVACKVKADPYSKTMVRLQGAGNAVIKATDNLVKSAQQAIQHDEEQSIVISQRRVPVIAQEILAREEILRKEKELKDAQEKLTAIRKAKYTLKKSHEEYHEYHSETSYNSSPSPIN</sequence>
<accession>T1KEZ6</accession>
<dbReference type="GO" id="GO:0001726">
    <property type="term" value="C:ruffle"/>
    <property type="evidence" value="ECO:0007669"/>
    <property type="project" value="InterPro"/>
</dbReference>
<dbReference type="AlphaFoldDB" id="T1KEZ6"/>
<dbReference type="Proteomes" id="UP000015104">
    <property type="component" value="Unassembled WGS sequence"/>
</dbReference>
<evidence type="ECO:0000259" key="4">
    <source>
        <dbReference type="PROSITE" id="PS50057"/>
    </source>
</evidence>
<dbReference type="InterPro" id="IPR035964">
    <property type="entry name" value="I/LWEQ_dom_sf"/>
</dbReference>
<name>T1KEZ6_TETUR</name>
<dbReference type="Pfam" id="PF01608">
    <property type="entry name" value="I_LWEQ"/>
    <property type="match status" value="1"/>
</dbReference>
<dbReference type="SMART" id="SM00307">
    <property type="entry name" value="ILWEQ"/>
    <property type="match status" value="1"/>
</dbReference>
<dbReference type="CDD" id="cd17090">
    <property type="entry name" value="FERM_F1_TLN"/>
    <property type="match status" value="1"/>
</dbReference>
<dbReference type="Pfam" id="PF02174">
    <property type="entry name" value="IRS"/>
    <property type="match status" value="1"/>
</dbReference>
<dbReference type="InterPro" id="IPR057346">
    <property type="entry name" value="Talin1/2_VBS2"/>
</dbReference>
<dbReference type="InterPro" id="IPR036476">
    <property type="entry name" value="Talin_cent_sf"/>
</dbReference>
<dbReference type="Gene3D" id="1.20.120.230">
    <property type="entry name" value="Alpha-catenin/vinculin-like"/>
    <property type="match status" value="1"/>
</dbReference>
<dbReference type="EnsemblMetazoa" id="tetur10g01300.1">
    <property type="protein sequence ID" value="tetur10g01300.1"/>
    <property type="gene ID" value="tetur10g01300"/>
</dbReference>
<protein>
    <recommendedName>
        <fullName evidence="8">FERM domain-containing protein</fullName>
    </recommendedName>
</protein>
<dbReference type="SMART" id="SM01244">
    <property type="entry name" value="IRS"/>
    <property type="match status" value="1"/>
</dbReference>
<dbReference type="InterPro" id="IPR011993">
    <property type="entry name" value="PH-like_dom_sf"/>
</dbReference>
<dbReference type="SUPFAM" id="SSF50729">
    <property type="entry name" value="PH domain-like"/>
    <property type="match status" value="1"/>
</dbReference>
<organism evidence="6 7">
    <name type="scientific">Tetranychus urticae</name>
    <name type="common">Two-spotted spider mite</name>
    <dbReference type="NCBI Taxonomy" id="32264"/>
    <lineage>
        <taxon>Eukaryota</taxon>
        <taxon>Metazoa</taxon>
        <taxon>Ecdysozoa</taxon>
        <taxon>Arthropoda</taxon>
        <taxon>Chelicerata</taxon>
        <taxon>Arachnida</taxon>
        <taxon>Acari</taxon>
        <taxon>Acariformes</taxon>
        <taxon>Trombidiformes</taxon>
        <taxon>Prostigmata</taxon>
        <taxon>Eleutherengona</taxon>
        <taxon>Raphignathae</taxon>
        <taxon>Tetranychoidea</taxon>
        <taxon>Tetranychidae</taxon>
        <taxon>Tetranychus</taxon>
    </lineage>
</organism>
<dbReference type="GO" id="GO:0005200">
    <property type="term" value="F:structural constituent of cytoskeleton"/>
    <property type="evidence" value="ECO:0007669"/>
    <property type="project" value="InterPro"/>
</dbReference>
<dbReference type="PROSITE" id="PS50057">
    <property type="entry name" value="FERM_3"/>
    <property type="match status" value="1"/>
</dbReference>
<dbReference type="EMBL" id="CAEY01000030">
    <property type="status" value="NOT_ANNOTATED_CDS"/>
    <property type="molecule type" value="Genomic_DNA"/>
</dbReference>
<keyword evidence="7" id="KW-1185">Reference proteome</keyword>
<dbReference type="InterPro" id="IPR019749">
    <property type="entry name" value="Band_41_domain"/>
</dbReference>
<keyword evidence="3" id="KW-0175">Coiled coil</keyword>
<dbReference type="Pfam" id="PF25177">
    <property type="entry name" value="Talin_VBS2"/>
    <property type="match status" value="1"/>
</dbReference>
<dbReference type="InterPro" id="IPR054082">
    <property type="entry name" value="Talin_IBS2B"/>
</dbReference>
<dbReference type="Pfam" id="PF21896">
    <property type="entry name" value="Talin_IBS2B"/>
    <property type="match status" value="1"/>
</dbReference>
<dbReference type="STRING" id="32264.T1KEZ6"/>
<feature type="coiled-coil region" evidence="3">
    <location>
        <begin position="1216"/>
        <end position="1243"/>
    </location>
</feature>
<dbReference type="GO" id="GO:0005737">
    <property type="term" value="C:cytoplasm"/>
    <property type="evidence" value="ECO:0007669"/>
    <property type="project" value="UniProtKB-SubCell"/>
</dbReference>
<dbReference type="HOGENOM" id="CLU_263955_0_0_1"/>
<dbReference type="SMART" id="SM00295">
    <property type="entry name" value="B41"/>
    <property type="match status" value="1"/>
</dbReference>
<evidence type="ECO:0000256" key="3">
    <source>
        <dbReference type="SAM" id="Coils"/>
    </source>
</evidence>
<dbReference type="InterPro" id="IPR029071">
    <property type="entry name" value="Ubiquitin-like_domsf"/>
</dbReference>
<dbReference type="Gene3D" id="2.30.29.30">
    <property type="entry name" value="Pleckstrin-homology domain (PH domain)/Phosphotyrosine-binding domain (PTB)"/>
    <property type="match status" value="1"/>
</dbReference>
<dbReference type="SUPFAM" id="SSF47031">
    <property type="entry name" value="Second domain of FERM"/>
    <property type="match status" value="1"/>
</dbReference>
<dbReference type="PANTHER" id="PTHR19981:SF1">
    <property type="entry name" value="RHEA, ISOFORM B"/>
    <property type="match status" value="1"/>
</dbReference>
<evidence type="ECO:0000313" key="7">
    <source>
        <dbReference type="Proteomes" id="UP000015104"/>
    </source>
</evidence>
<dbReference type="InterPro" id="IPR002558">
    <property type="entry name" value="ILWEQ_dom"/>
</dbReference>
<reference evidence="7" key="1">
    <citation type="submission" date="2011-08" db="EMBL/GenBank/DDBJ databases">
        <authorList>
            <person name="Rombauts S."/>
        </authorList>
    </citation>
    <scope>NUCLEOTIDE SEQUENCE</scope>
    <source>
        <strain evidence="7">London</strain>
    </source>
</reference>
<dbReference type="GO" id="GO:0003779">
    <property type="term" value="F:actin binding"/>
    <property type="evidence" value="ECO:0007669"/>
    <property type="project" value="InterPro"/>
</dbReference>
<dbReference type="SUPFAM" id="SSF109885">
    <property type="entry name" value="I/LWEQ domain"/>
    <property type="match status" value="2"/>
</dbReference>
<evidence type="ECO:0000313" key="6">
    <source>
        <dbReference type="EnsemblMetazoa" id="tetur10g01300.1"/>
    </source>
</evidence>
<comment type="subcellular location">
    <subcellularLocation>
        <location evidence="1">Cytoplasm</location>
    </subcellularLocation>
</comment>